<comment type="caution">
    <text evidence="2">The sequence shown here is derived from an EMBL/GenBank/DDBJ whole genome shotgun (WGS) entry which is preliminary data.</text>
</comment>
<feature type="region of interest" description="Disordered" evidence="1">
    <location>
        <begin position="20"/>
        <end position="79"/>
    </location>
</feature>
<name>A0A8H6IT43_9PEZI</name>
<proteinExistence type="predicted"/>
<evidence type="ECO:0000313" key="3">
    <source>
        <dbReference type="Proteomes" id="UP000652219"/>
    </source>
</evidence>
<protein>
    <submittedName>
        <fullName evidence="2">Uncharacterized protein</fullName>
    </submittedName>
</protein>
<keyword evidence="3" id="KW-1185">Reference proteome</keyword>
<sequence>MRCCRISHYLSVRWQKRDTRGRNISTEAPARAHPRSAERRCGSNVSQRPLPAKRSQEHTKSAGGHSGRRTKTILPWPGSAVVVTNGRRSHRLARLPPPPSLPPLGLRLAPLGSAWRRGCGDTAANYGPLRREQWEANRRPSIPLSASTRRLSPCTPGRRVTLL</sequence>
<feature type="non-terminal residue" evidence="2">
    <location>
        <position position="163"/>
    </location>
</feature>
<gene>
    <name evidence="2" type="ORF">CSOJ01_13359</name>
</gene>
<accession>A0A8H6IT43</accession>
<dbReference type="Proteomes" id="UP000652219">
    <property type="component" value="Unassembled WGS sequence"/>
</dbReference>
<evidence type="ECO:0000313" key="2">
    <source>
        <dbReference type="EMBL" id="KAF6795824.1"/>
    </source>
</evidence>
<organism evidence="2 3">
    <name type="scientific">Colletotrichum sojae</name>
    <dbReference type="NCBI Taxonomy" id="2175907"/>
    <lineage>
        <taxon>Eukaryota</taxon>
        <taxon>Fungi</taxon>
        <taxon>Dikarya</taxon>
        <taxon>Ascomycota</taxon>
        <taxon>Pezizomycotina</taxon>
        <taxon>Sordariomycetes</taxon>
        <taxon>Hypocreomycetidae</taxon>
        <taxon>Glomerellales</taxon>
        <taxon>Glomerellaceae</taxon>
        <taxon>Colletotrichum</taxon>
        <taxon>Colletotrichum orchidearum species complex</taxon>
    </lineage>
</organism>
<dbReference type="EMBL" id="WIGN01000384">
    <property type="protein sequence ID" value="KAF6795824.1"/>
    <property type="molecule type" value="Genomic_DNA"/>
</dbReference>
<evidence type="ECO:0000256" key="1">
    <source>
        <dbReference type="SAM" id="MobiDB-lite"/>
    </source>
</evidence>
<reference evidence="2 3" key="1">
    <citation type="journal article" date="2020" name="Phytopathology">
        <title>Genome Sequence Resources of Colletotrichum truncatum, C. plurivorum, C. musicola, and C. sojae: Four Species Pathogenic to Soybean (Glycine max).</title>
        <authorList>
            <person name="Rogerio F."/>
            <person name="Boufleur T.R."/>
            <person name="Ciampi-Guillardi M."/>
            <person name="Sukno S.A."/>
            <person name="Thon M.R."/>
            <person name="Massola Junior N.S."/>
            <person name="Baroncelli R."/>
        </authorList>
    </citation>
    <scope>NUCLEOTIDE SEQUENCE [LARGE SCALE GENOMIC DNA]</scope>
    <source>
        <strain evidence="2 3">LFN0009</strain>
    </source>
</reference>
<dbReference type="AlphaFoldDB" id="A0A8H6IT43"/>
<feature type="region of interest" description="Disordered" evidence="1">
    <location>
        <begin position="137"/>
        <end position="163"/>
    </location>
</feature>